<dbReference type="Proteomes" id="UP000321577">
    <property type="component" value="Unassembled WGS sequence"/>
</dbReference>
<dbReference type="OrthoDB" id="196717at2"/>
<feature type="domain" description="Peptidase M56" evidence="3">
    <location>
        <begin position="11"/>
        <end position="301"/>
    </location>
</feature>
<gene>
    <name evidence="4" type="ORF">BGE01nite_54540</name>
</gene>
<organism evidence="4 5">
    <name type="scientific">Brevifollis gellanilyticus</name>
    <dbReference type="NCBI Taxonomy" id="748831"/>
    <lineage>
        <taxon>Bacteria</taxon>
        <taxon>Pseudomonadati</taxon>
        <taxon>Verrucomicrobiota</taxon>
        <taxon>Verrucomicrobiia</taxon>
        <taxon>Verrucomicrobiales</taxon>
        <taxon>Verrucomicrobiaceae</taxon>
    </lineage>
</organism>
<reference evidence="4 5" key="1">
    <citation type="submission" date="2019-07" db="EMBL/GenBank/DDBJ databases">
        <title>Whole genome shotgun sequence of Brevifollis gellanilyticus NBRC 108608.</title>
        <authorList>
            <person name="Hosoyama A."/>
            <person name="Uohara A."/>
            <person name="Ohji S."/>
            <person name="Ichikawa N."/>
        </authorList>
    </citation>
    <scope>NUCLEOTIDE SEQUENCE [LARGE SCALE GENOMIC DNA]</scope>
    <source>
        <strain evidence="4 5">NBRC 108608</strain>
    </source>
</reference>
<name>A0A512MHF3_9BACT</name>
<evidence type="ECO:0000313" key="4">
    <source>
        <dbReference type="EMBL" id="GEP46163.1"/>
    </source>
</evidence>
<feature type="transmembrane region" description="Helical" evidence="2">
    <location>
        <begin position="214"/>
        <end position="237"/>
    </location>
</feature>
<dbReference type="RefSeq" id="WP_146855779.1">
    <property type="nucleotide sequence ID" value="NZ_BKAG01000074.1"/>
</dbReference>
<keyword evidence="2" id="KW-1133">Transmembrane helix</keyword>
<keyword evidence="5" id="KW-1185">Reference proteome</keyword>
<feature type="transmembrane region" description="Helical" evidence="2">
    <location>
        <begin position="40"/>
        <end position="57"/>
    </location>
</feature>
<dbReference type="CDD" id="cd07341">
    <property type="entry name" value="M56_BlaR1_MecR1_like"/>
    <property type="match status" value="1"/>
</dbReference>
<sequence>MNSLDLIFDWLLQASLRASILTVVVLVTQHLLRRHLSARLLHALWLPVLIVTLMPVWPQSRWSAESMIMEARPVIISAPAAPAKPTPMANQAPTVVRAERSLPWAQIGAFIWAAGSVGFTTTGLISLSSTLRRFRKTACTPDAEVIDVVASLARQIGLKKTPLICQSEAISSPAVAGLFRPVLLLPANFAQTFTAHEAELVLKHELMHLKRGDLIMNALLCVLMALHWFNPLLWLAFHKARIDREAACDEDVLRHGSPDERCAYGHALLKAESAFCPRGWSLGFVGIFDRGAGLRTRIRAIASPGSRHPQMKLLACILMALMTYLGSTQAQSGSAEKNGSGPLIDTTLGPDLSKGSASVKSRADLNGPAVVMDVQVIDMPSNAKLKLLSDRVTQRKGITVMNLPVGTANRQRDQLIDEAGGTSLSRSRVYTVSGNEGRIEVNTGGKPPVDAASFVGTRCSLLPTIQGNSVNLDVKIEHATASGQGMVIQTTETLENGASILMGNLHDVAGKPTFPLFLITLAWNAKEAPMTKKMQSIIIPKVQFRDATLDEALEFLRIKARELDTSESDSDKRGVNIVLKAKAPDARITLDLISVPLDQALKYTTELAGLDYWIEGSAVAITAKAKVSGGERPDQSSAPKGEAVDKAKQMILPKVQFRQASMEEAVEFFQVKMRGDAGMAGINLLLKPGGPKALISIDLHDIPLWEALRYVSELGNLTLAAEDKTITLSPPATR</sequence>
<dbReference type="AlphaFoldDB" id="A0A512MHF3"/>
<feature type="region of interest" description="Disordered" evidence="1">
    <location>
        <begin position="331"/>
        <end position="360"/>
    </location>
</feature>
<feature type="transmembrane region" description="Helical" evidence="2">
    <location>
        <begin position="6"/>
        <end position="28"/>
    </location>
</feature>
<dbReference type="InterPro" id="IPR008756">
    <property type="entry name" value="Peptidase_M56"/>
</dbReference>
<dbReference type="Pfam" id="PF05569">
    <property type="entry name" value="Peptidase_M56"/>
    <property type="match status" value="1"/>
</dbReference>
<keyword evidence="2" id="KW-0472">Membrane</keyword>
<comment type="caution">
    <text evidence="4">The sequence shown here is derived from an EMBL/GenBank/DDBJ whole genome shotgun (WGS) entry which is preliminary data.</text>
</comment>
<dbReference type="PANTHER" id="PTHR34978">
    <property type="entry name" value="POSSIBLE SENSOR-TRANSDUCER PROTEIN BLAR"/>
    <property type="match status" value="1"/>
</dbReference>
<evidence type="ECO:0000313" key="5">
    <source>
        <dbReference type="Proteomes" id="UP000321577"/>
    </source>
</evidence>
<dbReference type="PANTHER" id="PTHR34978:SF3">
    <property type="entry name" value="SLR0241 PROTEIN"/>
    <property type="match status" value="1"/>
</dbReference>
<evidence type="ECO:0000259" key="3">
    <source>
        <dbReference type="Pfam" id="PF05569"/>
    </source>
</evidence>
<protein>
    <recommendedName>
        <fullName evidence="3">Peptidase M56 domain-containing protein</fullName>
    </recommendedName>
</protein>
<keyword evidence="2" id="KW-0812">Transmembrane</keyword>
<evidence type="ECO:0000256" key="2">
    <source>
        <dbReference type="SAM" id="Phobius"/>
    </source>
</evidence>
<accession>A0A512MHF3</accession>
<dbReference type="Gene3D" id="3.30.2010.10">
    <property type="entry name" value="Metalloproteases ('zincins'), catalytic domain"/>
    <property type="match status" value="1"/>
</dbReference>
<proteinExistence type="predicted"/>
<dbReference type="InterPro" id="IPR052173">
    <property type="entry name" value="Beta-lactam_resp_regulator"/>
</dbReference>
<evidence type="ECO:0000256" key="1">
    <source>
        <dbReference type="SAM" id="MobiDB-lite"/>
    </source>
</evidence>
<feature type="transmembrane region" description="Helical" evidence="2">
    <location>
        <begin position="104"/>
        <end position="127"/>
    </location>
</feature>
<dbReference type="EMBL" id="BKAG01000074">
    <property type="protein sequence ID" value="GEP46163.1"/>
    <property type="molecule type" value="Genomic_DNA"/>
</dbReference>